<comment type="caution">
    <text evidence="2">The sequence shown here is derived from an EMBL/GenBank/DDBJ whole genome shotgun (WGS) entry which is preliminary data.</text>
</comment>
<organism evidence="2 3">
    <name type="scientific">Haloarcula amylolytica JCM 13557</name>
    <dbReference type="NCBI Taxonomy" id="1227452"/>
    <lineage>
        <taxon>Archaea</taxon>
        <taxon>Methanobacteriati</taxon>
        <taxon>Methanobacteriota</taxon>
        <taxon>Stenosarchaea group</taxon>
        <taxon>Halobacteria</taxon>
        <taxon>Halobacteriales</taxon>
        <taxon>Haloarculaceae</taxon>
        <taxon>Haloarcula</taxon>
    </lineage>
</organism>
<sequence>MVFLPLVYWLSVRQRRLAVNGLTVGAAAVVTFIHPLVAIFAAVIFGVARYTNDDKPSPLILFLIGVFIIGQLFVWGGFGLYATRSTVVALLFETSAGEQSAVGGGSLIVEALTTFQGFREFLARTSFVIAIGIAATVGAITYARRSGPSLTAVSYISSLLIGGFFIVVAFVVPVGVGIYRALLVAPIVLLPAAARALSLTRRQATTVSLALLIVTSGLGVAYLTPEFTGGRVYSATPQQAASVEWTQQHRGESTVLGGYVTAWMVEGMYGQAASEQWSPTPRRASVEYLSREYGPPWLTERMSPAGLAIVSELDLTREDYCYPEFETGANRVYSNAESSVFQPRSFQCDGRIWGSSN</sequence>
<feature type="transmembrane region" description="Helical" evidence="1">
    <location>
        <begin position="150"/>
        <end position="172"/>
    </location>
</feature>
<keyword evidence="3" id="KW-1185">Reference proteome</keyword>
<dbReference type="EMBL" id="AOLW01000047">
    <property type="protein sequence ID" value="EMA17181.1"/>
    <property type="molecule type" value="Genomic_DNA"/>
</dbReference>
<evidence type="ECO:0000313" key="3">
    <source>
        <dbReference type="Proteomes" id="UP000011623"/>
    </source>
</evidence>
<feature type="transmembrane region" description="Helical" evidence="1">
    <location>
        <begin position="121"/>
        <end position="143"/>
    </location>
</feature>
<feature type="transmembrane region" description="Helical" evidence="1">
    <location>
        <begin position="204"/>
        <end position="223"/>
    </location>
</feature>
<gene>
    <name evidence="2" type="ORF">C442_17965</name>
</gene>
<keyword evidence="1" id="KW-0472">Membrane</keyword>
<evidence type="ECO:0000256" key="1">
    <source>
        <dbReference type="SAM" id="Phobius"/>
    </source>
</evidence>
<proteinExistence type="predicted"/>
<reference evidence="2 3" key="1">
    <citation type="journal article" date="2014" name="PLoS Genet.">
        <title>Phylogenetically driven sequencing of extremely halophilic archaea reveals strategies for static and dynamic osmo-response.</title>
        <authorList>
            <person name="Becker E.A."/>
            <person name="Seitzer P.M."/>
            <person name="Tritt A."/>
            <person name="Larsen D."/>
            <person name="Krusor M."/>
            <person name="Yao A.I."/>
            <person name="Wu D."/>
            <person name="Madern D."/>
            <person name="Eisen J.A."/>
            <person name="Darling A.E."/>
            <person name="Facciotti M.T."/>
        </authorList>
    </citation>
    <scope>NUCLEOTIDE SEQUENCE [LARGE SCALE GENOMIC DNA]</scope>
    <source>
        <strain evidence="2 3">JCM 13557</strain>
    </source>
</reference>
<dbReference type="PATRIC" id="fig|1227452.3.peg.3574"/>
<dbReference type="AlphaFoldDB" id="M0K7K0"/>
<feature type="transmembrane region" description="Helical" evidence="1">
    <location>
        <begin position="20"/>
        <end position="47"/>
    </location>
</feature>
<protein>
    <submittedName>
        <fullName evidence="2">Uncharacterized protein</fullName>
    </submittedName>
</protein>
<evidence type="ECO:0000313" key="2">
    <source>
        <dbReference type="EMBL" id="EMA17181.1"/>
    </source>
</evidence>
<feature type="transmembrane region" description="Helical" evidence="1">
    <location>
        <begin position="178"/>
        <end position="197"/>
    </location>
</feature>
<feature type="transmembrane region" description="Helical" evidence="1">
    <location>
        <begin position="59"/>
        <end position="82"/>
    </location>
</feature>
<keyword evidence="1" id="KW-1133">Transmembrane helix</keyword>
<keyword evidence="1" id="KW-0812">Transmembrane</keyword>
<dbReference type="Proteomes" id="UP000011623">
    <property type="component" value="Unassembled WGS sequence"/>
</dbReference>
<accession>M0K7K0</accession>
<name>M0K7K0_9EURY</name>